<dbReference type="InterPro" id="IPR036388">
    <property type="entry name" value="WH-like_DNA-bd_sf"/>
</dbReference>
<evidence type="ECO:0000313" key="2">
    <source>
        <dbReference type="EMBL" id="GBF01489.1"/>
    </source>
</evidence>
<dbReference type="Gene3D" id="1.10.10.10">
    <property type="entry name" value="Winged helix-like DNA-binding domain superfamily/Winged helix DNA-binding domain"/>
    <property type="match status" value="1"/>
</dbReference>
<dbReference type="PANTHER" id="PTHR33164">
    <property type="entry name" value="TRANSCRIPTIONAL REGULATOR, MARR FAMILY"/>
    <property type="match status" value="1"/>
</dbReference>
<accession>A0ABQ0N8U2</accession>
<dbReference type="SUPFAM" id="SSF46785">
    <property type="entry name" value="Winged helix' DNA-binding domain"/>
    <property type="match status" value="1"/>
</dbReference>
<dbReference type="InterPro" id="IPR000835">
    <property type="entry name" value="HTH_MarR-typ"/>
</dbReference>
<dbReference type="Pfam" id="PF12802">
    <property type="entry name" value="MarR_2"/>
    <property type="match status" value="1"/>
</dbReference>
<proteinExistence type="predicted"/>
<protein>
    <submittedName>
        <fullName evidence="2">MarR family transcriptional regulator</fullName>
    </submittedName>
</protein>
<sequence length="184" mass="21645">MICELLRAKQLKACYIWSKVNEVMVIAMNNDELSKLLNDYFEAYQNTTKIMMDLVAWPLSQNKLSFEQFLILRRIATTDEVTLNDIAIQRQVTRSAISRQVKSLLMQHYVFQVPDPRDRRRLYLHLTERGQQVERIVDQAITRHFDHWVNQLGASQIDQVFKMMGTFSQQVTDLGEPQVHPILH</sequence>
<dbReference type="Proteomes" id="UP000236162">
    <property type="component" value="Unassembled WGS sequence"/>
</dbReference>
<dbReference type="InterPro" id="IPR036390">
    <property type="entry name" value="WH_DNA-bd_sf"/>
</dbReference>
<gene>
    <name evidence="2" type="primary">marR_8</name>
    <name evidence="2" type="ORF">LPPLD21_01001</name>
</gene>
<organism evidence="2 3">
    <name type="scientific">Lactiplantibacillus paraplantarum</name>
    <dbReference type="NCBI Taxonomy" id="60520"/>
    <lineage>
        <taxon>Bacteria</taxon>
        <taxon>Bacillati</taxon>
        <taxon>Bacillota</taxon>
        <taxon>Bacilli</taxon>
        <taxon>Lactobacillales</taxon>
        <taxon>Lactobacillaceae</taxon>
        <taxon>Lactiplantibacillus</taxon>
    </lineage>
</organism>
<comment type="caution">
    <text evidence="2">The sequence shown here is derived from an EMBL/GenBank/DDBJ whole genome shotgun (WGS) entry which is preliminary data.</text>
</comment>
<reference evidence="2 3" key="1">
    <citation type="submission" date="2017-04" db="EMBL/GenBank/DDBJ databases">
        <title>In vitro and in silico characterization of Lactobacillus paraplantarum D2-1, a starter culture for soymilk fermentation.</title>
        <authorList>
            <person name="Endo A."/>
            <person name="Sasaki F."/>
            <person name="Maeno S."/>
            <person name="Kanesaki Y."/>
            <person name="Kubota E."/>
            <person name="Torres G.A."/>
            <person name="Tomita S."/>
            <person name="Nakagawa J."/>
        </authorList>
    </citation>
    <scope>NUCLEOTIDE SEQUENCE [LARGE SCALE GENOMIC DNA]</scope>
    <source>
        <strain evidence="2 3">D2-1</strain>
    </source>
</reference>
<feature type="domain" description="HTH marR-type" evidence="1">
    <location>
        <begin position="30"/>
        <end position="169"/>
    </location>
</feature>
<dbReference type="SMART" id="SM00347">
    <property type="entry name" value="HTH_MARR"/>
    <property type="match status" value="1"/>
</dbReference>
<evidence type="ECO:0000313" key="3">
    <source>
        <dbReference type="Proteomes" id="UP000236162"/>
    </source>
</evidence>
<dbReference type="EMBL" id="BDOR01000003">
    <property type="protein sequence ID" value="GBF01489.1"/>
    <property type="molecule type" value="Genomic_DNA"/>
</dbReference>
<dbReference type="PROSITE" id="PS50995">
    <property type="entry name" value="HTH_MARR_2"/>
    <property type="match status" value="1"/>
</dbReference>
<dbReference type="InterPro" id="IPR039422">
    <property type="entry name" value="MarR/SlyA-like"/>
</dbReference>
<name>A0ABQ0N8U2_9LACO</name>
<dbReference type="PANTHER" id="PTHR33164:SF43">
    <property type="entry name" value="HTH-TYPE TRANSCRIPTIONAL REPRESSOR YETL"/>
    <property type="match status" value="1"/>
</dbReference>
<keyword evidence="3" id="KW-1185">Reference proteome</keyword>
<evidence type="ECO:0000259" key="1">
    <source>
        <dbReference type="PROSITE" id="PS50995"/>
    </source>
</evidence>